<proteinExistence type="predicted"/>
<evidence type="ECO:0000313" key="1">
    <source>
        <dbReference type="Proteomes" id="UP000887580"/>
    </source>
</evidence>
<name>A0AC35GF89_9BILA</name>
<sequence>MTTRKIGIIGYGHLGEFLSVELKNRKEFNVVKIWNRTPIENENVLPLDDITDETLKDLDLVIEVAHPQIVQDYAERILNHTNFFIGSPTALANDTTFNIIKEKLKEFPERRVFVPAGAFWGGADIQKMADFGTLKGLTITMIKHPNSLKVLGELDELCQRSKKTNTPTVLFDGPVRLLCPLAPNNVNTMAGAAIAAHNLGFDNTRAKLIADPALTNWHIVEIEVNGPNGFSTKTRRENPAAPGAVTGSATYMSFLASIVQSFYKPPGISIS</sequence>
<protein>
    <submittedName>
        <fullName evidence="2">Aspartate dehydrogenase domain-containing protein</fullName>
    </submittedName>
</protein>
<organism evidence="1 2">
    <name type="scientific">Panagrolaimus sp. PS1159</name>
    <dbReference type="NCBI Taxonomy" id="55785"/>
    <lineage>
        <taxon>Eukaryota</taxon>
        <taxon>Metazoa</taxon>
        <taxon>Ecdysozoa</taxon>
        <taxon>Nematoda</taxon>
        <taxon>Chromadorea</taxon>
        <taxon>Rhabditida</taxon>
        <taxon>Tylenchina</taxon>
        <taxon>Panagrolaimomorpha</taxon>
        <taxon>Panagrolaimoidea</taxon>
        <taxon>Panagrolaimidae</taxon>
        <taxon>Panagrolaimus</taxon>
    </lineage>
</organism>
<evidence type="ECO:0000313" key="2">
    <source>
        <dbReference type="WBParaSite" id="PS1159_v2.g4634.t1"/>
    </source>
</evidence>
<dbReference type="WBParaSite" id="PS1159_v2.g4634.t1">
    <property type="protein sequence ID" value="PS1159_v2.g4634.t1"/>
    <property type="gene ID" value="PS1159_v2.g4634"/>
</dbReference>
<dbReference type="Proteomes" id="UP000887580">
    <property type="component" value="Unplaced"/>
</dbReference>
<reference evidence="2" key="1">
    <citation type="submission" date="2022-11" db="UniProtKB">
        <authorList>
            <consortium name="WormBaseParasite"/>
        </authorList>
    </citation>
    <scope>IDENTIFICATION</scope>
</reference>
<accession>A0AC35GF89</accession>